<dbReference type="RefSeq" id="WP_369723312.1">
    <property type="nucleotide sequence ID" value="NZ_CP165734.1"/>
</dbReference>
<evidence type="ECO:0000313" key="1">
    <source>
        <dbReference type="EMBL" id="XDV58771.1"/>
    </source>
</evidence>
<name>A0AB39XMT5_9BRAD</name>
<sequence>MVVFFNRAEKENSGQFAKYKGVYCPVVCDITKAYGLDNPGQLSLHLAITWLIWFQDETIHAVRVGKGFEIVGTMKFAKNISFSDSKPPFKGVKNIPGFTISWNPPTKPSSEIWAFNDTHMFAGEKDSFHFLVKESPIAARVTYLNNMLPKIADDLGHRQMVTSSVTP</sequence>
<dbReference type="EMBL" id="CP165734">
    <property type="protein sequence ID" value="XDV58771.1"/>
    <property type="molecule type" value="Genomic_DNA"/>
</dbReference>
<proteinExistence type="predicted"/>
<dbReference type="AlphaFoldDB" id="A0AB39XMT5"/>
<organism evidence="1">
    <name type="scientific">Bradyrhizobium sp. LLZ17</name>
    <dbReference type="NCBI Taxonomy" id="3239388"/>
    <lineage>
        <taxon>Bacteria</taxon>
        <taxon>Pseudomonadati</taxon>
        <taxon>Pseudomonadota</taxon>
        <taxon>Alphaproteobacteria</taxon>
        <taxon>Hyphomicrobiales</taxon>
        <taxon>Nitrobacteraceae</taxon>
        <taxon>Bradyrhizobium</taxon>
    </lineage>
</organism>
<protein>
    <submittedName>
        <fullName evidence="1">Uncharacterized protein</fullName>
    </submittedName>
</protein>
<reference evidence="1" key="1">
    <citation type="submission" date="2024-08" db="EMBL/GenBank/DDBJ databases">
        <authorList>
            <person name="Chaddad Z."/>
            <person name="Lamrabet M."/>
            <person name="Bouhnik O."/>
            <person name="Alami S."/>
            <person name="Wipf D."/>
            <person name="Courty P.E."/>
            <person name="Missbah El Idrissi M."/>
        </authorList>
    </citation>
    <scope>NUCLEOTIDE SEQUENCE</scope>
    <source>
        <strain evidence="1">LLZ17</strain>
    </source>
</reference>
<accession>A0AB39XMT5</accession>
<gene>
    <name evidence="1" type="ORF">AB8Z38_04570</name>
</gene>